<dbReference type="RefSeq" id="WP_093309631.1">
    <property type="nucleotide sequence ID" value="NZ_FOZG01000001.1"/>
</dbReference>
<reference evidence="3 4" key="1">
    <citation type="submission" date="2016-10" db="EMBL/GenBank/DDBJ databases">
        <authorList>
            <person name="de Groot N.N."/>
        </authorList>
    </citation>
    <scope>NUCLEOTIDE SEQUENCE [LARGE SCALE GENOMIC DNA]</scope>
    <source>
        <strain evidence="3 4">S5-249</strain>
    </source>
</reference>
<feature type="compositionally biased region" description="Gly residues" evidence="1">
    <location>
        <begin position="221"/>
        <end position="245"/>
    </location>
</feature>
<accession>A0A1I6JI33</accession>
<organism evidence="3 4">
    <name type="scientific">Sphingomonas jatrophae</name>
    <dbReference type="NCBI Taxonomy" id="1166337"/>
    <lineage>
        <taxon>Bacteria</taxon>
        <taxon>Pseudomonadati</taxon>
        <taxon>Pseudomonadota</taxon>
        <taxon>Alphaproteobacteria</taxon>
        <taxon>Sphingomonadales</taxon>
        <taxon>Sphingomonadaceae</taxon>
        <taxon>Sphingomonas</taxon>
    </lineage>
</organism>
<protein>
    <recommendedName>
        <fullName evidence="5">TIGR04222 domain-containing protein</fullName>
    </recommendedName>
</protein>
<keyword evidence="2" id="KW-1133">Transmembrane helix</keyword>
<evidence type="ECO:0000256" key="2">
    <source>
        <dbReference type="SAM" id="Phobius"/>
    </source>
</evidence>
<keyword evidence="2" id="KW-0472">Membrane</keyword>
<dbReference type="EMBL" id="FOZG01000001">
    <property type="protein sequence ID" value="SFR78529.1"/>
    <property type="molecule type" value="Genomic_DNA"/>
</dbReference>
<feature type="region of interest" description="Disordered" evidence="1">
    <location>
        <begin position="212"/>
        <end position="245"/>
    </location>
</feature>
<feature type="transmembrane region" description="Helical" evidence="2">
    <location>
        <begin position="190"/>
        <end position="207"/>
    </location>
</feature>
<evidence type="ECO:0000313" key="4">
    <source>
        <dbReference type="Proteomes" id="UP000198824"/>
    </source>
</evidence>
<gene>
    <name evidence="3" type="ORF">SAMN05192580_0291</name>
</gene>
<evidence type="ECO:0000313" key="3">
    <source>
        <dbReference type="EMBL" id="SFR78529.1"/>
    </source>
</evidence>
<proteinExistence type="predicted"/>
<evidence type="ECO:0008006" key="5">
    <source>
        <dbReference type="Google" id="ProtNLM"/>
    </source>
</evidence>
<dbReference type="Proteomes" id="UP000198824">
    <property type="component" value="Unassembled WGS sequence"/>
</dbReference>
<name>A0A1I6JI33_9SPHN</name>
<dbReference type="STRING" id="1166337.SAMN05192580_0291"/>
<dbReference type="AlphaFoldDB" id="A0A1I6JI33"/>
<dbReference type="OrthoDB" id="196672at2"/>
<keyword evidence="4" id="KW-1185">Reference proteome</keyword>
<keyword evidence="2" id="KW-0812">Transmembrane</keyword>
<evidence type="ECO:0000256" key="1">
    <source>
        <dbReference type="SAM" id="MobiDB-lite"/>
    </source>
</evidence>
<sequence>MNAAKVTHRRSYRDDPVWQALAAMRIGPAGAALGFSERLARENGWSASEADRVMGEYRRFLYLAANGPVTPSDAVDQAWHLHLSYSRHYWDELCGRILRRPLHHGPTEGGTAEAARYHDRYVATLAAYQATFGGVAPADIWPTPADRFAVRGRRVDMATHWVVPRPTSRMIAALAVLPLLAACTQGASDWLFWGIVAVVLAAWLNGSKRRKARSGKRDAGGCAGGSCGSDGDGGDGCGGGCGGGD</sequence>